<feature type="domain" description="Pyrrolo-quinoline quinone repeat" evidence="2">
    <location>
        <begin position="58"/>
        <end position="243"/>
    </location>
</feature>
<dbReference type="PANTHER" id="PTHR34512:SF30">
    <property type="entry name" value="OUTER MEMBRANE PROTEIN ASSEMBLY FACTOR BAMB"/>
    <property type="match status" value="1"/>
</dbReference>
<evidence type="ECO:0000313" key="3">
    <source>
        <dbReference type="EMBL" id="SDF59028.1"/>
    </source>
</evidence>
<dbReference type="SUPFAM" id="SSF50969">
    <property type="entry name" value="YVTN repeat-like/Quinoprotein amine dehydrogenase"/>
    <property type="match status" value="1"/>
</dbReference>
<dbReference type="PROSITE" id="PS51257">
    <property type="entry name" value="PROKAR_LIPOPROTEIN"/>
    <property type="match status" value="1"/>
</dbReference>
<accession>A0A1G7MB55</accession>
<name>A0A1G7MB55_9EURY</name>
<dbReference type="Gene3D" id="2.130.10.10">
    <property type="entry name" value="YVTN repeat-like/Quinoprotein amine dehydrogenase"/>
    <property type="match status" value="2"/>
</dbReference>
<reference evidence="4" key="1">
    <citation type="submission" date="2016-10" db="EMBL/GenBank/DDBJ databases">
        <authorList>
            <person name="Varghese N."/>
            <person name="Submissions S."/>
        </authorList>
    </citation>
    <scope>NUCLEOTIDE SEQUENCE [LARGE SCALE GENOMIC DNA]</scope>
    <source>
        <strain evidence="4">IBRC-M 10760</strain>
    </source>
</reference>
<dbReference type="SMART" id="SM00564">
    <property type="entry name" value="PQQ"/>
    <property type="match status" value="4"/>
</dbReference>
<keyword evidence="4" id="KW-1185">Reference proteome</keyword>
<feature type="region of interest" description="Disordered" evidence="1">
    <location>
        <begin position="18"/>
        <end position="57"/>
    </location>
</feature>
<dbReference type="InterPro" id="IPR015943">
    <property type="entry name" value="WD40/YVTN_repeat-like_dom_sf"/>
</dbReference>
<gene>
    <name evidence="3" type="ORF">SAMN05216218_107203</name>
</gene>
<evidence type="ECO:0000256" key="1">
    <source>
        <dbReference type="SAM" id="MobiDB-lite"/>
    </source>
</evidence>
<dbReference type="OrthoDB" id="220471at2157"/>
<dbReference type="Pfam" id="PF13360">
    <property type="entry name" value="PQQ_2"/>
    <property type="match status" value="2"/>
</dbReference>
<sequence length="398" mass="42420">MRRRVFLGTVGSAIVAGCSSDSTDGSTETSTDSTTDGTETSVTTSNPDPEPSGEPTFEQAWELDRGPEEREQLVVGSDVVLWETGDPMTVCNDLVSGAERWTREKFYNDKLYPTADRIYGLPSGEDVVEALDPQSGEAQWTVPLSDVIGEGAVEGARASGLAIPVPGGVAVSANGLEESGSAILDGDSGEILARIRQGGQRRQLSNPAQDGGQLFTSSGRPLFFAYDLEAYEVQWSIDRDSFTTGSPGKDGFAVGPDRVFTPAQTVNNYGRSAVPARAYDRTDGSVEWEVEASDQLTAPYGYADGTLVFVGRESVGVDPRTGEIQWTYSHDSRPVDHPVITDRGVIVLEQGGPMVALDPQSGDEVSSVDLLGEFVDGTDSHVFVGGAATETGYVCYRY</sequence>
<protein>
    <submittedName>
        <fullName evidence="3">PQQ-like domain-containing protein</fullName>
    </submittedName>
</protein>
<dbReference type="SUPFAM" id="SSF50998">
    <property type="entry name" value="Quinoprotein alcohol dehydrogenase-like"/>
    <property type="match status" value="1"/>
</dbReference>
<dbReference type="InterPro" id="IPR011044">
    <property type="entry name" value="Quino_amine_DH_bsu"/>
</dbReference>
<dbReference type="AlphaFoldDB" id="A0A1G7MB55"/>
<dbReference type="PANTHER" id="PTHR34512">
    <property type="entry name" value="CELL SURFACE PROTEIN"/>
    <property type="match status" value="1"/>
</dbReference>
<dbReference type="InterPro" id="IPR002372">
    <property type="entry name" value="PQQ_rpt_dom"/>
</dbReference>
<evidence type="ECO:0000313" key="4">
    <source>
        <dbReference type="Proteomes" id="UP000199076"/>
    </source>
</evidence>
<organism evidence="3 4">
    <name type="scientific">Halorientalis regularis</name>
    <dbReference type="NCBI Taxonomy" id="660518"/>
    <lineage>
        <taxon>Archaea</taxon>
        <taxon>Methanobacteriati</taxon>
        <taxon>Methanobacteriota</taxon>
        <taxon>Stenosarchaea group</taxon>
        <taxon>Halobacteria</taxon>
        <taxon>Halobacteriales</taxon>
        <taxon>Haloarculaceae</taxon>
        <taxon>Halorientalis</taxon>
    </lineage>
</organism>
<dbReference type="InterPro" id="IPR018391">
    <property type="entry name" value="PQQ_b-propeller_rpt"/>
</dbReference>
<dbReference type="RefSeq" id="WP_092691909.1">
    <property type="nucleotide sequence ID" value="NZ_FNBK01000007.1"/>
</dbReference>
<dbReference type="InterPro" id="IPR011047">
    <property type="entry name" value="Quinoprotein_ADH-like_sf"/>
</dbReference>
<feature type="domain" description="Pyrrolo-quinoline quinone repeat" evidence="2">
    <location>
        <begin position="278"/>
        <end position="365"/>
    </location>
</feature>
<dbReference type="Proteomes" id="UP000199076">
    <property type="component" value="Unassembled WGS sequence"/>
</dbReference>
<proteinExistence type="predicted"/>
<evidence type="ECO:0000259" key="2">
    <source>
        <dbReference type="Pfam" id="PF13360"/>
    </source>
</evidence>
<feature type="compositionally biased region" description="Low complexity" evidence="1">
    <location>
        <begin position="19"/>
        <end position="45"/>
    </location>
</feature>
<dbReference type="EMBL" id="FNBK01000007">
    <property type="protein sequence ID" value="SDF59028.1"/>
    <property type="molecule type" value="Genomic_DNA"/>
</dbReference>